<dbReference type="Pfam" id="PF04542">
    <property type="entry name" value="Sigma70_r2"/>
    <property type="match status" value="1"/>
</dbReference>
<dbReference type="AlphaFoldDB" id="A0A6B3N9X1"/>
<keyword evidence="3" id="KW-0731">Sigma factor</keyword>
<evidence type="ECO:0000256" key="5">
    <source>
        <dbReference type="ARBA" id="ARBA00023163"/>
    </source>
</evidence>
<dbReference type="Pfam" id="PF08281">
    <property type="entry name" value="Sigma70_r4_2"/>
    <property type="match status" value="1"/>
</dbReference>
<dbReference type="InterPro" id="IPR036388">
    <property type="entry name" value="WH-like_DNA-bd_sf"/>
</dbReference>
<dbReference type="SUPFAM" id="SSF88946">
    <property type="entry name" value="Sigma2 domain of RNA polymerase sigma factors"/>
    <property type="match status" value="1"/>
</dbReference>
<dbReference type="Gene3D" id="1.10.10.10">
    <property type="entry name" value="Winged helix-like DNA-binding domain superfamily/Winged helix DNA-binding domain"/>
    <property type="match status" value="1"/>
</dbReference>
<keyword evidence="5" id="KW-0804">Transcription</keyword>
<evidence type="ECO:0000256" key="3">
    <source>
        <dbReference type="ARBA" id="ARBA00023082"/>
    </source>
</evidence>
<dbReference type="SUPFAM" id="SSF88659">
    <property type="entry name" value="Sigma3 and sigma4 domains of RNA polymerase sigma factors"/>
    <property type="match status" value="1"/>
</dbReference>
<evidence type="ECO:0000313" key="8">
    <source>
        <dbReference type="EMBL" id="NER28400.1"/>
    </source>
</evidence>
<gene>
    <name evidence="8" type="ORF">F6J89_12385</name>
</gene>
<dbReference type="InterPro" id="IPR013324">
    <property type="entry name" value="RNA_pol_sigma_r3/r4-like"/>
</dbReference>
<feature type="domain" description="RNA polymerase sigma factor 70 region 4 type 2" evidence="7">
    <location>
        <begin position="137"/>
        <end position="186"/>
    </location>
</feature>
<dbReference type="GO" id="GO:0016987">
    <property type="term" value="F:sigma factor activity"/>
    <property type="evidence" value="ECO:0007669"/>
    <property type="project" value="UniProtKB-KW"/>
</dbReference>
<evidence type="ECO:0000256" key="2">
    <source>
        <dbReference type="ARBA" id="ARBA00023015"/>
    </source>
</evidence>
<feature type="domain" description="RNA polymerase sigma-70 region 2" evidence="6">
    <location>
        <begin position="35"/>
        <end position="102"/>
    </location>
</feature>
<dbReference type="EMBL" id="JAAHFQ010000208">
    <property type="protein sequence ID" value="NER28400.1"/>
    <property type="molecule type" value="Genomic_DNA"/>
</dbReference>
<dbReference type="PANTHER" id="PTHR43133:SF8">
    <property type="entry name" value="RNA POLYMERASE SIGMA FACTOR HI_1459-RELATED"/>
    <property type="match status" value="1"/>
</dbReference>
<name>A0A6B3N9X1_9CYAN</name>
<reference evidence="8" key="1">
    <citation type="submission" date="2019-11" db="EMBL/GenBank/DDBJ databases">
        <title>Genomic insights into an expanded diversity of filamentous marine cyanobacteria reveals the extraordinary biosynthetic potential of Moorea and Okeania.</title>
        <authorList>
            <person name="Ferreira Leao T."/>
            <person name="Wang M."/>
            <person name="Moss N."/>
            <person name="Da Silva R."/>
            <person name="Sanders J."/>
            <person name="Nurk S."/>
            <person name="Gurevich A."/>
            <person name="Humphrey G."/>
            <person name="Reher R."/>
            <person name="Zhu Q."/>
            <person name="Belda-Ferre P."/>
            <person name="Glukhov E."/>
            <person name="Rex R."/>
            <person name="Dorrestein P.C."/>
            <person name="Knight R."/>
            <person name="Pevzner P."/>
            <person name="Gerwick W.H."/>
            <person name="Gerwick L."/>
        </authorList>
    </citation>
    <scope>NUCLEOTIDE SEQUENCE</scope>
    <source>
        <strain evidence="8">SIO1C4</strain>
    </source>
</reference>
<dbReference type="InterPro" id="IPR014284">
    <property type="entry name" value="RNA_pol_sigma-70_dom"/>
</dbReference>
<comment type="caution">
    <text evidence="8">The sequence shown here is derived from an EMBL/GenBank/DDBJ whole genome shotgun (WGS) entry which is preliminary data.</text>
</comment>
<dbReference type="InterPro" id="IPR013249">
    <property type="entry name" value="RNA_pol_sigma70_r4_t2"/>
</dbReference>
<accession>A0A6B3N9X1</accession>
<proteinExistence type="inferred from homology"/>
<dbReference type="Gene3D" id="1.10.1740.10">
    <property type="match status" value="1"/>
</dbReference>
<evidence type="ECO:0000256" key="1">
    <source>
        <dbReference type="ARBA" id="ARBA00010641"/>
    </source>
</evidence>
<dbReference type="InterPro" id="IPR013325">
    <property type="entry name" value="RNA_pol_sigma_r2"/>
</dbReference>
<dbReference type="GO" id="GO:0003677">
    <property type="term" value="F:DNA binding"/>
    <property type="evidence" value="ECO:0007669"/>
    <property type="project" value="UniProtKB-KW"/>
</dbReference>
<keyword evidence="2" id="KW-0805">Transcription regulation</keyword>
<organism evidence="8">
    <name type="scientific">Symploca sp. SIO1C4</name>
    <dbReference type="NCBI Taxonomy" id="2607765"/>
    <lineage>
        <taxon>Bacteria</taxon>
        <taxon>Bacillati</taxon>
        <taxon>Cyanobacteriota</taxon>
        <taxon>Cyanophyceae</taxon>
        <taxon>Coleofasciculales</taxon>
        <taxon>Coleofasciculaceae</taxon>
        <taxon>Symploca</taxon>
    </lineage>
</organism>
<dbReference type="InterPro" id="IPR007627">
    <property type="entry name" value="RNA_pol_sigma70_r2"/>
</dbReference>
<dbReference type="PANTHER" id="PTHR43133">
    <property type="entry name" value="RNA POLYMERASE ECF-TYPE SIGMA FACTO"/>
    <property type="match status" value="1"/>
</dbReference>
<dbReference type="CDD" id="cd06171">
    <property type="entry name" value="Sigma70_r4"/>
    <property type="match status" value="1"/>
</dbReference>
<keyword evidence="4" id="KW-0238">DNA-binding</keyword>
<dbReference type="GO" id="GO:0006352">
    <property type="term" value="P:DNA-templated transcription initiation"/>
    <property type="evidence" value="ECO:0007669"/>
    <property type="project" value="InterPro"/>
</dbReference>
<evidence type="ECO:0000256" key="4">
    <source>
        <dbReference type="ARBA" id="ARBA00023125"/>
    </source>
</evidence>
<comment type="similarity">
    <text evidence="1">Belongs to the sigma-70 factor family. ECF subfamily.</text>
</comment>
<dbReference type="NCBIfam" id="TIGR02937">
    <property type="entry name" value="sigma70-ECF"/>
    <property type="match status" value="1"/>
</dbReference>
<evidence type="ECO:0000259" key="6">
    <source>
        <dbReference type="Pfam" id="PF04542"/>
    </source>
</evidence>
<dbReference type="InterPro" id="IPR039425">
    <property type="entry name" value="RNA_pol_sigma-70-like"/>
</dbReference>
<protein>
    <submittedName>
        <fullName evidence="8">Sigma-70 family RNA polymerase sigma factor</fullName>
    </submittedName>
</protein>
<sequence>MNIKMASTNIETKNSTEEVLLKQIHKGNNSAFWSLWNRHQEYLYNLCFKWMNNNSVDAQEALSSAMIRAWEKLPEHAFKLTNTRGWLTRLTYNVCIDIHRKKEYSLSVVENLESITQESSIDSPEMTIMYNELRIVLYHLIKNLPDNLKNPVILRFIQEKTYREISEMINLSEENVRKRIQQGRLLLKQSILQYLAGSKNFSPLAQLENEDNNFYLGSLQLEQSVNSKNNSSKNKEQDLEILIYRLSATHLETLPHRHSSLGCSLQWY</sequence>
<evidence type="ECO:0000259" key="7">
    <source>
        <dbReference type="Pfam" id="PF08281"/>
    </source>
</evidence>